<dbReference type="Proteomes" id="UP000195455">
    <property type="component" value="Unassembled WGS sequence"/>
</dbReference>
<accession>A0A1Y3UA83</accession>
<organism evidence="2 3">
    <name type="scientific">Anaerotignum lactatifermentans</name>
    <dbReference type="NCBI Taxonomy" id="160404"/>
    <lineage>
        <taxon>Bacteria</taxon>
        <taxon>Bacillati</taxon>
        <taxon>Bacillota</taxon>
        <taxon>Clostridia</taxon>
        <taxon>Lachnospirales</taxon>
        <taxon>Anaerotignaceae</taxon>
        <taxon>Anaerotignum</taxon>
    </lineage>
</organism>
<evidence type="ECO:0000313" key="2">
    <source>
        <dbReference type="EMBL" id="OUN45644.1"/>
    </source>
</evidence>
<keyword evidence="1" id="KW-1133">Transmembrane helix</keyword>
<name>A0A1Y3UA83_9FIRM</name>
<evidence type="ECO:0000313" key="3">
    <source>
        <dbReference type="Proteomes" id="UP000195455"/>
    </source>
</evidence>
<protein>
    <submittedName>
        <fullName evidence="2">Uncharacterized protein</fullName>
    </submittedName>
</protein>
<proteinExistence type="predicted"/>
<sequence length="83" mass="9628">MGDIPRYVYSKTNYTILSRKKTDAFIFLKLFFGKNKKSAPVRGIFIRKQKAGILMITTDFSFLIFTEILFDMFSLGAFAYFST</sequence>
<reference evidence="3" key="1">
    <citation type="submission" date="2017-04" db="EMBL/GenBank/DDBJ databases">
        <title>Function of individual gut microbiota members based on whole genome sequencing of pure cultures obtained from chicken caecum.</title>
        <authorList>
            <person name="Medvecky M."/>
            <person name="Cejkova D."/>
            <person name="Polansky O."/>
            <person name="Karasova D."/>
            <person name="Kubasova T."/>
            <person name="Cizek A."/>
            <person name="Rychlik I."/>
        </authorList>
    </citation>
    <scope>NUCLEOTIDE SEQUENCE [LARGE SCALE GENOMIC DNA]</scope>
    <source>
        <strain evidence="3">An75</strain>
    </source>
</reference>
<dbReference type="EMBL" id="NFHM01000001">
    <property type="protein sequence ID" value="OUN45644.1"/>
    <property type="molecule type" value="Genomic_DNA"/>
</dbReference>
<dbReference type="AlphaFoldDB" id="A0A1Y3UA83"/>
<gene>
    <name evidence="2" type="ORF">B5G26_01060</name>
</gene>
<keyword evidence="1" id="KW-0472">Membrane</keyword>
<keyword evidence="1" id="KW-0812">Transmembrane</keyword>
<evidence type="ECO:0000256" key="1">
    <source>
        <dbReference type="SAM" id="Phobius"/>
    </source>
</evidence>
<comment type="caution">
    <text evidence="2">The sequence shown here is derived from an EMBL/GenBank/DDBJ whole genome shotgun (WGS) entry which is preliminary data.</text>
</comment>
<feature type="transmembrane region" description="Helical" evidence="1">
    <location>
        <begin position="52"/>
        <end position="81"/>
    </location>
</feature>